<dbReference type="Proteomes" id="UP000305881">
    <property type="component" value="Chromosome"/>
</dbReference>
<reference evidence="4" key="1">
    <citation type="journal article" date="2019" name="J. Bacteriol.">
        <title>A Mutagenic Screen Identifies a TonB-Dependent Receptor Required for the Lanthanide Metal Switch in the Type I Methanotroph 'Methylotuvimicrobium buryatense' 5GB1C.</title>
        <authorList>
            <person name="Groom J.D."/>
            <person name="Ford S.M."/>
            <person name="Pesesky M.W."/>
            <person name="Lidstrom M.E."/>
        </authorList>
    </citation>
    <scope>NUCLEOTIDE SEQUENCE [LARGE SCALE GENOMIC DNA]</scope>
    <source>
        <strain evidence="4">5GB1C</strain>
    </source>
</reference>
<name>A0A4P9UW64_METBY</name>
<dbReference type="KEGG" id="mbur:EQU24_18360"/>
<evidence type="ECO:0000256" key="2">
    <source>
        <dbReference type="SAM" id="MobiDB-lite"/>
    </source>
</evidence>
<evidence type="ECO:0000313" key="3">
    <source>
        <dbReference type="EMBL" id="QCW83986.1"/>
    </source>
</evidence>
<evidence type="ECO:0000313" key="4">
    <source>
        <dbReference type="Proteomes" id="UP000305881"/>
    </source>
</evidence>
<protein>
    <submittedName>
        <fullName evidence="3">Uncharacterized protein</fullName>
    </submittedName>
</protein>
<dbReference type="EMBL" id="CP035467">
    <property type="protein sequence ID" value="QCW83986.1"/>
    <property type="molecule type" value="Genomic_DNA"/>
</dbReference>
<gene>
    <name evidence="3" type="ORF">EQU24_18360</name>
</gene>
<feature type="region of interest" description="Disordered" evidence="2">
    <location>
        <begin position="763"/>
        <end position="791"/>
    </location>
</feature>
<keyword evidence="4" id="KW-1185">Reference proteome</keyword>
<organism evidence="3 4">
    <name type="scientific">Methylotuvimicrobium buryatense</name>
    <name type="common">Methylomicrobium buryatense</name>
    <dbReference type="NCBI Taxonomy" id="95641"/>
    <lineage>
        <taxon>Bacteria</taxon>
        <taxon>Pseudomonadati</taxon>
        <taxon>Pseudomonadota</taxon>
        <taxon>Gammaproteobacteria</taxon>
        <taxon>Methylococcales</taxon>
        <taxon>Methylococcaceae</taxon>
        <taxon>Methylotuvimicrobium</taxon>
    </lineage>
</organism>
<accession>A0A4P9UW64</accession>
<sequence length="791" mass="90227">MKTLCITGAIPSQIDLIASIFEQAGMSPAQDTNKDPIFNIHDWHDHVLTNIPVNTGTQQHSQEPGRLWEQLASEIFIANLNSPLWGWADTNSTWLLDYWTHFDPNIRFVLACTSPEQMLAEAVRNSPSDISADAVLQSWKTIHQTLLRFHLRHPDRSILIMADEGLSMPSHLIDAGNERWHLQCAPLENDAFKKPDTNEVALFIGQQIYNDQPQINSLSHEIAASIIHLGPTTKSMTVSIDIAIGALQSLQEKAALALKQSDQLHTLNEANQALTQDRDKLEIQNEALESELQSAKDQLQSQAQEFKTQLDNQTQENELLLLQLHQVQEELESLFIKSKEQTTAFDQQAKELQKLNQAHQSLLNEKSQLEALSKSYASERDKLAAQSKAAQSELQNLKDQLQSQAQENELLLLQLHQVQEELEHYFLQHQEAQNQLQTHDKRWQRILQRHPDYCDYETLECSITNQDTVAWRFTRLNVAGRYFDRLEFETLIEAGVAGFNFKRQPDNSSNLTRWPASAEQNDQITVIPVGDNSNAAIRTAILRELAASDWNVIRLLPSVLTEHLTNHLDITPIDKALAKTLCSSLKRLQDLFDQIRSRLRFDNITIKREQVNPDYEHLWFDINNLSFNDRQYPEFQFRLSCAIARPDHFGEHPKLEFPESTGPNPLQTWFAESYDDFGPKLELRFAPPQALDINVWNQLGPSDQSFILALINLLPTILLTLRTNQAQISRSWDDWLAMIKAMLPIIKQQATPVAALSIESPLTVQQTGTTEPTPKRQSQTKAQARSPRTNK</sequence>
<feature type="coiled-coil region" evidence="1">
    <location>
        <begin position="264"/>
        <end position="435"/>
    </location>
</feature>
<proteinExistence type="predicted"/>
<keyword evidence="1" id="KW-0175">Coiled coil</keyword>
<evidence type="ECO:0000256" key="1">
    <source>
        <dbReference type="SAM" id="Coils"/>
    </source>
</evidence>
<dbReference type="AlphaFoldDB" id="A0A4P9UW64"/>
<dbReference type="RefSeq" id="WP_017842162.1">
    <property type="nucleotide sequence ID" value="NZ_CP035467.1"/>
</dbReference>
<dbReference type="STRING" id="675511.GCA_000341735_03774"/>
<dbReference type="OrthoDB" id="6182073at2"/>